<dbReference type="PROSITE" id="PS01124">
    <property type="entry name" value="HTH_ARAC_FAMILY_2"/>
    <property type="match status" value="1"/>
</dbReference>
<name>A0ABW9JNF2_9SPHI</name>
<comment type="caution">
    <text evidence="5">The sequence shown here is derived from an EMBL/GenBank/DDBJ whole genome shotgun (WGS) entry which is preliminary data.</text>
</comment>
<keyword evidence="6" id="KW-1185">Reference proteome</keyword>
<dbReference type="SUPFAM" id="SSF46689">
    <property type="entry name" value="Homeodomain-like"/>
    <property type="match status" value="1"/>
</dbReference>
<dbReference type="PANTHER" id="PTHR43280">
    <property type="entry name" value="ARAC-FAMILY TRANSCRIPTIONAL REGULATOR"/>
    <property type="match status" value="1"/>
</dbReference>
<evidence type="ECO:0000313" key="6">
    <source>
        <dbReference type="Proteomes" id="UP001517367"/>
    </source>
</evidence>
<evidence type="ECO:0000259" key="4">
    <source>
        <dbReference type="PROSITE" id="PS01124"/>
    </source>
</evidence>
<sequence length="304" mass="35604">MENIPQRLLNSVADLHHQLDLKSPTNPLVSVVRLQDIPQQNVTPKTIVYNFYVVYLKKNYEGKVKYGHQYYDFDNGVISFFSPKQQITIEENNSAENVHGWMLVFHPDFIQGYGLAKKIKDFNFFSYATHEALHISEKEEMIVSGILENLQEEIENRIDGFTQEVIVSHIELLLNYCKRFYSRQFITRKKASNDLLIKFEQMLDDYLNKDENQKNGLPSVRYFADKLNVSPNYLNDMLKNLTGQTTQQHLHHQLVEKAKELLSTTELSVSEIAYQLGFEYTQSFNKLFKNKTKVTPLEFRQAFN</sequence>
<dbReference type="InterPro" id="IPR009057">
    <property type="entry name" value="Homeodomain-like_sf"/>
</dbReference>
<keyword evidence="2" id="KW-0238">DNA-binding</keyword>
<organism evidence="5 6">
    <name type="scientific">Pedobacter helvus</name>
    <dbReference type="NCBI Taxonomy" id="2563444"/>
    <lineage>
        <taxon>Bacteria</taxon>
        <taxon>Pseudomonadati</taxon>
        <taxon>Bacteroidota</taxon>
        <taxon>Sphingobacteriia</taxon>
        <taxon>Sphingobacteriales</taxon>
        <taxon>Sphingobacteriaceae</taxon>
        <taxon>Pedobacter</taxon>
    </lineage>
</organism>
<dbReference type="InterPro" id="IPR018060">
    <property type="entry name" value="HTH_AraC"/>
</dbReference>
<protein>
    <submittedName>
        <fullName evidence="5">Helix-turn-helix domain-containing protein</fullName>
    </submittedName>
</protein>
<dbReference type="Proteomes" id="UP001517367">
    <property type="component" value="Unassembled WGS sequence"/>
</dbReference>
<evidence type="ECO:0000256" key="3">
    <source>
        <dbReference type="ARBA" id="ARBA00023163"/>
    </source>
</evidence>
<evidence type="ECO:0000256" key="2">
    <source>
        <dbReference type="ARBA" id="ARBA00023125"/>
    </source>
</evidence>
<dbReference type="PANTHER" id="PTHR43280:SF32">
    <property type="entry name" value="TRANSCRIPTIONAL REGULATORY PROTEIN"/>
    <property type="match status" value="1"/>
</dbReference>
<proteinExistence type="predicted"/>
<dbReference type="EMBL" id="SRMP02000023">
    <property type="protein sequence ID" value="MFN0292467.1"/>
    <property type="molecule type" value="Genomic_DNA"/>
</dbReference>
<accession>A0ABW9JNF2</accession>
<dbReference type="RefSeq" id="WP_138728513.1">
    <property type="nucleotide sequence ID" value="NZ_SRMP02000023.1"/>
</dbReference>
<gene>
    <name evidence="5" type="ORF">E5L68_013765</name>
</gene>
<feature type="domain" description="HTH araC/xylS-type" evidence="4">
    <location>
        <begin position="201"/>
        <end position="302"/>
    </location>
</feature>
<keyword evidence="3" id="KW-0804">Transcription</keyword>
<dbReference type="Gene3D" id="1.10.10.60">
    <property type="entry name" value="Homeodomain-like"/>
    <property type="match status" value="1"/>
</dbReference>
<evidence type="ECO:0000256" key="1">
    <source>
        <dbReference type="ARBA" id="ARBA00023015"/>
    </source>
</evidence>
<keyword evidence="1" id="KW-0805">Transcription regulation</keyword>
<dbReference type="Pfam" id="PF12833">
    <property type="entry name" value="HTH_18"/>
    <property type="match status" value="1"/>
</dbReference>
<evidence type="ECO:0000313" key="5">
    <source>
        <dbReference type="EMBL" id="MFN0292467.1"/>
    </source>
</evidence>
<dbReference type="SMART" id="SM00342">
    <property type="entry name" value="HTH_ARAC"/>
    <property type="match status" value="1"/>
</dbReference>
<reference evidence="5 6" key="1">
    <citation type="submission" date="2024-12" db="EMBL/GenBank/DDBJ databases">
        <authorList>
            <person name="Hu S."/>
        </authorList>
    </citation>
    <scope>NUCLEOTIDE SEQUENCE [LARGE SCALE GENOMIC DNA]</scope>
    <source>
        <strain evidence="5 6">P-25</strain>
    </source>
</reference>